<evidence type="ECO:0000256" key="2">
    <source>
        <dbReference type="ARBA" id="ARBA00022729"/>
    </source>
</evidence>
<keyword evidence="4 6" id="KW-0564">Palmitate</keyword>
<dbReference type="Pfam" id="PF10646">
    <property type="entry name" value="Germane"/>
    <property type="match status" value="1"/>
</dbReference>
<protein>
    <recommendedName>
        <fullName evidence="6">Lipoprotein LpqB</fullName>
    </recommendedName>
</protein>
<evidence type="ECO:0000256" key="4">
    <source>
        <dbReference type="ARBA" id="ARBA00023139"/>
    </source>
</evidence>
<feature type="domain" description="GerMN" evidence="9">
    <location>
        <begin position="217"/>
        <end position="300"/>
    </location>
</feature>
<keyword evidence="11" id="KW-1185">Reference proteome</keyword>
<proteinExistence type="inferred from homology"/>
<evidence type="ECO:0000256" key="8">
    <source>
        <dbReference type="SAM" id="SignalP"/>
    </source>
</evidence>
<dbReference type="NCBIfam" id="NF010141">
    <property type="entry name" value="PRK13616.1"/>
    <property type="match status" value="1"/>
</dbReference>
<name>W5XZ90_9CORY</name>
<organism evidence="10 11">
    <name type="scientific">Corynebacterium vitaeruminis DSM 20294</name>
    <dbReference type="NCBI Taxonomy" id="1224164"/>
    <lineage>
        <taxon>Bacteria</taxon>
        <taxon>Bacillati</taxon>
        <taxon>Actinomycetota</taxon>
        <taxon>Actinomycetes</taxon>
        <taxon>Mycobacteriales</taxon>
        <taxon>Corynebacteriaceae</taxon>
        <taxon>Corynebacterium</taxon>
    </lineage>
</organism>
<evidence type="ECO:0000256" key="1">
    <source>
        <dbReference type="ARBA" id="ARBA00022475"/>
    </source>
</evidence>
<dbReference type="InterPro" id="IPR023959">
    <property type="entry name" value="LpqB"/>
</dbReference>
<dbReference type="HAMAP" id="MF_01373">
    <property type="entry name" value="LpqB_lipoprot"/>
    <property type="match status" value="1"/>
</dbReference>
<feature type="chain" id="PRO_5039417679" description="Lipoprotein LpqB" evidence="8">
    <location>
        <begin position="21"/>
        <end position="591"/>
    </location>
</feature>
<dbReference type="GO" id="GO:0005886">
    <property type="term" value="C:plasma membrane"/>
    <property type="evidence" value="ECO:0007669"/>
    <property type="project" value="UniProtKB-SubCell"/>
</dbReference>
<dbReference type="RefSeq" id="WP_025252063.1">
    <property type="nucleotide sequence ID" value="NZ_CP004353.1"/>
</dbReference>
<dbReference type="SMART" id="SM00909">
    <property type="entry name" value="Germane"/>
    <property type="match status" value="1"/>
</dbReference>
<keyword evidence="2 6" id="KW-0732">Signal</keyword>
<dbReference type="InterPro" id="IPR018910">
    <property type="entry name" value="LpqB_C"/>
</dbReference>
<comment type="subcellular location">
    <subcellularLocation>
        <location evidence="6">Cell membrane</location>
        <topology evidence="6">Lipid-anchor</topology>
    </subcellularLocation>
</comment>
<dbReference type="EMBL" id="CP004353">
    <property type="protein sequence ID" value="AHI22009.1"/>
    <property type="molecule type" value="Genomic_DNA"/>
</dbReference>
<comment type="similarity">
    <text evidence="6">Belongs to the LpqB lipoprotein family.</text>
</comment>
<dbReference type="KEGG" id="cvt:B843_03090"/>
<feature type="region of interest" description="Disordered" evidence="7">
    <location>
        <begin position="28"/>
        <end position="54"/>
    </location>
</feature>
<dbReference type="eggNOG" id="COG5401">
    <property type="taxonomic scope" value="Bacteria"/>
</dbReference>
<evidence type="ECO:0000256" key="5">
    <source>
        <dbReference type="ARBA" id="ARBA00023288"/>
    </source>
</evidence>
<dbReference type="Pfam" id="PF25976">
    <property type="entry name" value="LpqB_N"/>
    <property type="match status" value="1"/>
</dbReference>
<evidence type="ECO:0000259" key="9">
    <source>
        <dbReference type="SMART" id="SM00909"/>
    </source>
</evidence>
<dbReference type="AlphaFoldDB" id="W5XZ90"/>
<keyword evidence="1 6" id="KW-1003">Cell membrane</keyword>
<evidence type="ECO:0000313" key="11">
    <source>
        <dbReference type="Proteomes" id="UP000019222"/>
    </source>
</evidence>
<evidence type="ECO:0000313" key="10">
    <source>
        <dbReference type="EMBL" id="AHI22009.1"/>
    </source>
</evidence>
<dbReference type="Proteomes" id="UP000019222">
    <property type="component" value="Chromosome"/>
</dbReference>
<evidence type="ECO:0000256" key="6">
    <source>
        <dbReference type="HAMAP-Rule" id="MF_01373"/>
    </source>
</evidence>
<evidence type="ECO:0000256" key="7">
    <source>
        <dbReference type="SAM" id="MobiDB-lite"/>
    </source>
</evidence>
<dbReference type="PATRIC" id="fig|1224164.3.peg.613"/>
<keyword evidence="5 6" id="KW-0449">Lipoprotein</keyword>
<evidence type="ECO:0000256" key="3">
    <source>
        <dbReference type="ARBA" id="ARBA00023136"/>
    </source>
</evidence>
<feature type="signal peptide" evidence="8">
    <location>
        <begin position="1"/>
        <end position="20"/>
    </location>
</feature>
<dbReference type="InterPro" id="IPR059026">
    <property type="entry name" value="LpqB_N"/>
</dbReference>
<accession>W5XZ90</accession>
<dbReference type="STRING" id="1224164.B843_03090"/>
<keyword evidence="3 6" id="KW-0472">Membrane</keyword>
<sequence>MKLNPRGTTVVAVLSCACLAAGCSTLPSKSDPQALRSFEGSASSQAQGPQPDRAPDLLIRDFFAASAQPTQQYQLARSYLTSDASSSWNPDSTITVVDRLDVNLAQGQDNSTVLTEDPASSSVDNAKSASYKVSGLVVGQIEVGGGYTPKNQELNETLELEKVDGQWRISSLPNSIVVERSELRNRYSSHNVYFFEPSGNTLVGDRRWMFSGSSSLDTALISLIIEGPSDTIAPGVLNEIPSGASFAGVTDGVYQLTGVAKLNDDAQRRLAAQLVWTLALADIPGPYHFAFDGVNVASKSGSTELTVEDFAEYNPQATNGTVSSLYAIRNGQLVQVSNDRLNPVTGQLGQLTNVESADMATQTSTFAAVTATGEGDSKESRLVLAGQDGAVAEILKAKTLTRPTFEYGANSMWTVLDGKTIARISRSAGSGEIAQTTVDTSSLGDNVGAISVLRLSYTGVRAAFIIDGHVYVATVSRPNAGERKLTNVQEYLASNNLQAVSLDWQADGSLVVGTASQDTPVWRVEQDGSSAQALPASNIQAPVVNVASTNSVVYATDTRAALELSTSGSGSTFWREVQGLEGVRSIAIVPH</sequence>
<dbReference type="Pfam" id="PF10647">
    <property type="entry name" value="Gmad1"/>
    <property type="match status" value="1"/>
</dbReference>
<dbReference type="PROSITE" id="PS51257">
    <property type="entry name" value="PROKAR_LIPOPROTEIN"/>
    <property type="match status" value="1"/>
</dbReference>
<gene>
    <name evidence="6" type="primary">lpqB</name>
    <name evidence="10" type="ORF">B843_03090</name>
</gene>
<reference evidence="10 11" key="1">
    <citation type="submission" date="2013-02" db="EMBL/GenBank/DDBJ databases">
        <title>The complete genome sequence of Corynebacterium vitaeruminis DSM 20294.</title>
        <authorList>
            <person name="Ruckert C."/>
            <person name="Albersmeier A."/>
            <person name="Kalinowski J."/>
        </authorList>
    </citation>
    <scope>NUCLEOTIDE SEQUENCE [LARGE SCALE GENOMIC DNA]</scope>
    <source>
        <strain evidence="11">ATCC 10234</strain>
    </source>
</reference>
<dbReference type="HOGENOM" id="CLU_032207_1_0_11"/>
<dbReference type="InterPro" id="IPR019606">
    <property type="entry name" value="GerMN"/>
</dbReference>